<accession>A0ABX1EWF2</accession>
<name>A0ABX1EWF2_9PROT</name>
<dbReference type="InterPro" id="IPR036626">
    <property type="entry name" value="GpW_sf"/>
</dbReference>
<reference evidence="1 2" key="1">
    <citation type="submission" date="2020-03" db="EMBL/GenBank/DDBJ databases">
        <title>Roseomonas selenitidurans sp. nov. isolated from soil.</title>
        <authorList>
            <person name="Liu H."/>
        </authorList>
    </citation>
    <scope>NUCLEOTIDE SEQUENCE [LARGE SCALE GENOMIC DNA]</scope>
    <source>
        <strain evidence="1 2">JCM 15073</strain>
    </source>
</reference>
<dbReference type="RefSeq" id="WP_168046669.1">
    <property type="nucleotide sequence ID" value="NZ_JAATJR010000001.1"/>
</dbReference>
<evidence type="ECO:0008006" key="3">
    <source>
        <dbReference type="Google" id="ProtNLM"/>
    </source>
</evidence>
<dbReference type="Proteomes" id="UP000765160">
    <property type="component" value="Unassembled WGS sequence"/>
</dbReference>
<sequence length="86" mass="9603">MDFSVIDTETLKAWHVEALRALQSLSIGRREVSLSYSTPGSGRSGTYSATNRDELAQWIGLLADALAARGELQQRRPRRRAIGIRF</sequence>
<dbReference type="Pfam" id="PF02831">
    <property type="entry name" value="gpW"/>
    <property type="match status" value="1"/>
</dbReference>
<evidence type="ECO:0000313" key="2">
    <source>
        <dbReference type="Proteomes" id="UP000765160"/>
    </source>
</evidence>
<comment type="caution">
    <text evidence="1">The sequence shown here is derived from an EMBL/GenBank/DDBJ whole genome shotgun (WGS) entry which is preliminary data.</text>
</comment>
<evidence type="ECO:0000313" key="1">
    <source>
        <dbReference type="EMBL" id="NKE43567.1"/>
    </source>
</evidence>
<proteinExistence type="predicted"/>
<dbReference type="EMBL" id="JAAVTX010000001">
    <property type="protein sequence ID" value="NKE43567.1"/>
    <property type="molecule type" value="Genomic_DNA"/>
</dbReference>
<keyword evidence="2" id="KW-1185">Reference proteome</keyword>
<dbReference type="InterPro" id="IPR004174">
    <property type="entry name" value="GpW"/>
</dbReference>
<organism evidence="1 2">
    <name type="scientific">Falsiroseomonas frigidaquae</name>
    <dbReference type="NCBI Taxonomy" id="487318"/>
    <lineage>
        <taxon>Bacteria</taxon>
        <taxon>Pseudomonadati</taxon>
        <taxon>Pseudomonadota</taxon>
        <taxon>Alphaproteobacteria</taxon>
        <taxon>Acetobacterales</taxon>
        <taxon>Roseomonadaceae</taxon>
        <taxon>Falsiroseomonas</taxon>
    </lineage>
</organism>
<gene>
    <name evidence="1" type="ORF">HB662_02180</name>
</gene>
<protein>
    <recommendedName>
        <fullName evidence="3">GpW protein</fullName>
    </recommendedName>
</protein>
<dbReference type="Gene3D" id="3.30.1580.10">
    <property type="entry name" value="Head-to-tail joining protein W"/>
    <property type="match status" value="1"/>
</dbReference>